<name>A0A4Y2IEY6_ARAVE</name>
<feature type="region of interest" description="Disordered" evidence="1">
    <location>
        <begin position="48"/>
        <end position="95"/>
    </location>
</feature>
<protein>
    <submittedName>
        <fullName evidence="2">Uncharacterized protein</fullName>
    </submittedName>
</protein>
<comment type="caution">
    <text evidence="2">The sequence shown here is derived from an EMBL/GenBank/DDBJ whole genome shotgun (WGS) entry which is preliminary data.</text>
</comment>
<dbReference type="AlphaFoldDB" id="A0A4Y2IEY6"/>
<proteinExistence type="predicted"/>
<organism evidence="2 3">
    <name type="scientific">Araneus ventricosus</name>
    <name type="common">Orbweaver spider</name>
    <name type="synonym">Epeira ventricosa</name>
    <dbReference type="NCBI Taxonomy" id="182803"/>
    <lineage>
        <taxon>Eukaryota</taxon>
        <taxon>Metazoa</taxon>
        <taxon>Ecdysozoa</taxon>
        <taxon>Arthropoda</taxon>
        <taxon>Chelicerata</taxon>
        <taxon>Arachnida</taxon>
        <taxon>Araneae</taxon>
        <taxon>Araneomorphae</taxon>
        <taxon>Entelegynae</taxon>
        <taxon>Araneoidea</taxon>
        <taxon>Araneidae</taxon>
        <taxon>Araneus</taxon>
    </lineage>
</organism>
<evidence type="ECO:0000256" key="1">
    <source>
        <dbReference type="SAM" id="MobiDB-lite"/>
    </source>
</evidence>
<dbReference type="EMBL" id="BGPR01106370">
    <property type="protein sequence ID" value="GBM76130.1"/>
    <property type="molecule type" value="Genomic_DNA"/>
</dbReference>
<dbReference type="OrthoDB" id="6466835at2759"/>
<reference evidence="2 3" key="1">
    <citation type="journal article" date="2019" name="Sci. Rep.">
        <title>Orb-weaving spider Araneus ventricosus genome elucidates the spidroin gene catalogue.</title>
        <authorList>
            <person name="Kono N."/>
            <person name="Nakamura H."/>
            <person name="Ohtoshi R."/>
            <person name="Moran D.A.P."/>
            <person name="Shinohara A."/>
            <person name="Yoshida Y."/>
            <person name="Fujiwara M."/>
            <person name="Mori M."/>
            <person name="Tomita M."/>
            <person name="Arakawa K."/>
        </authorList>
    </citation>
    <scope>NUCLEOTIDE SEQUENCE [LARGE SCALE GENOMIC DNA]</scope>
</reference>
<evidence type="ECO:0000313" key="2">
    <source>
        <dbReference type="EMBL" id="GBM76130.1"/>
    </source>
</evidence>
<feature type="non-terminal residue" evidence="2">
    <location>
        <position position="1"/>
    </location>
</feature>
<dbReference type="Proteomes" id="UP000499080">
    <property type="component" value="Unassembled WGS sequence"/>
</dbReference>
<keyword evidence="3" id="KW-1185">Reference proteome</keyword>
<sequence>QLFHAADNVSSLLSFPNRSVYLMLTMTISYEKEIERLCKLLAEVETDKVPDFDNENNGPEDVLKENFSDHESFSEHDKESEEGGYSGNEEVDNSE</sequence>
<feature type="compositionally biased region" description="Basic and acidic residues" evidence="1">
    <location>
        <begin position="61"/>
        <end position="81"/>
    </location>
</feature>
<accession>A0A4Y2IEY6</accession>
<evidence type="ECO:0000313" key="3">
    <source>
        <dbReference type="Proteomes" id="UP000499080"/>
    </source>
</evidence>
<gene>
    <name evidence="2" type="ORF">AVEN_98062_1</name>
</gene>